<gene>
    <name evidence="1" type="ORF">ACFQH9_02095</name>
</gene>
<dbReference type="EMBL" id="JBHSQK010000005">
    <property type="protein sequence ID" value="MFC5947068.1"/>
    <property type="molecule type" value="Genomic_DNA"/>
</dbReference>
<sequence length="74" mass="8304">MEQYEPDLQDILTGEALALGGTAFLEQVAHEATAYCDGEYPWDGIGDEPPERVSAWLAYMWQAVEVRRFEKAAP</sequence>
<comment type="caution">
    <text evidence="1">The sequence shown here is derived from an EMBL/GenBank/DDBJ whole genome shotgun (WGS) entry which is preliminary data.</text>
</comment>
<dbReference type="Proteomes" id="UP001596119">
    <property type="component" value="Unassembled WGS sequence"/>
</dbReference>
<evidence type="ECO:0000313" key="1">
    <source>
        <dbReference type="EMBL" id="MFC5947068.1"/>
    </source>
</evidence>
<proteinExistence type="predicted"/>
<evidence type="ECO:0000313" key="2">
    <source>
        <dbReference type="Proteomes" id="UP001596119"/>
    </source>
</evidence>
<protein>
    <submittedName>
        <fullName evidence="1">Uncharacterized protein</fullName>
    </submittedName>
</protein>
<dbReference type="RefSeq" id="WP_379563563.1">
    <property type="nucleotide sequence ID" value="NZ_JBHSQK010000005.1"/>
</dbReference>
<organism evidence="1 2">
    <name type="scientific">Pseudonocardia lutea</name>
    <dbReference type="NCBI Taxonomy" id="2172015"/>
    <lineage>
        <taxon>Bacteria</taxon>
        <taxon>Bacillati</taxon>
        <taxon>Actinomycetota</taxon>
        <taxon>Actinomycetes</taxon>
        <taxon>Pseudonocardiales</taxon>
        <taxon>Pseudonocardiaceae</taxon>
        <taxon>Pseudonocardia</taxon>
    </lineage>
</organism>
<reference evidence="2" key="1">
    <citation type="journal article" date="2019" name="Int. J. Syst. Evol. Microbiol.">
        <title>The Global Catalogue of Microorganisms (GCM) 10K type strain sequencing project: providing services to taxonomists for standard genome sequencing and annotation.</title>
        <authorList>
            <consortium name="The Broad Institute Genomics Platform"/>
            <consortium name="The Broad Institute Genome Sequencing Center for Infectious Disease"/>
            <person name="Wu L."/>
            <person name="Ma J."/>
        </authorList>
    </citation>
    <scope>NUCLEOTIDE SEQUENCE [LARGE SCALE GENOMIC DNA]</scope>
    <source>
        <strain evidence="2">CGMCC 4.7397</strain>
    </source>
</reference>
<accession>A0ABW1I2A3</accession>
<keyword evidence="2" id="KW-1185">Reference proteome</keyword>
<name>A0ABW1I2A3_9PSEU</name>